<sequence length="293" mass="32316">MAAMTPSSVTLGIYEKALLHVEDWNRMFRQVVDAGFAFMDLSIDESPERLSRLEWTARQRAAFASAAHQEGAQIGGMCLSCHRRIGPGSASAGTRRRAAEIFRQAIDFCYDTAIPVIQVAGYYAYYEDPDPGQRERYVDSLAQAAQYAAQAGIMLGIENVDGNDVTSITKGLEICDEVHSAWLTMYPDIGNLAEQQLDTTAELHAGQGRMLAIHVKDVLPGEPRRIPLGSGSADFPAAFGELARQRWSGRMMLEMWNDDSPDSNRICVDARRRLTGWLDEAGIAVSDGPERRS</sequence>
<evidence type="ECO:0000259" key="2">
    <source>
        <dbReference type="Pfam" id="PF01261"/>
    </source>
</evidence>
<dbReference type="InterPro" id="IPR036237">
    <property type="entry name" value="Xyl_isomerase-like_sf"/>
</dbReference>
<dbReference type="PANTHER" id="PTHR43489:SF1">
    <property type="entry name" value="L-RIBULOSE-5-PHOSPHATE 3-EPIMERASE SGBU-RELATED"/>
    <property type="match status" value="1"/>
</dbReference>
<feature type="domain" description="Xylose isomerase-like TIM barrel" evidence="2">
    <location>
        <begin position="28"/>
        <end position="264"/>
    </location>
</feature>
<dbReference type="NCBIfam" id="NF009688">
    <property type="entry name" value="PRK13209.1"/>
    <property type="match status" value="1"/>
</dbReference>
<accession>A0A087CLZ2</accession>
<dbReference type="Gene3D" id="3.20.20.150">
    <property type="entry name" value="Divalent-metal-dependent TIM barrel enzymes"/>
    <property type="match status" value="1"/>
</dbReference>
<dbReference type="PANTHER" id="PTHR43489">
    <property type="entry name" value="ISOMERASE"/>
    <property type="match status" value="1"/>
</dbReference>
<organism evidence="3 4">
    <name type="scientific">Bifidobacterium psychraerophilum</name>
    <dbReference type="NCBI Taxonomy" id="218140"/>
    <lineage>
        <taxon>Bacteria</taxon>
        <taxon>Bacillati</taxon>
        <taxon>Actinomycetota</taxon>
        <taxon>Actinomycetes</taxon>
        <taxon>Bifidobacteriales</taxon>
        <taxon>Bifidobacteriaceae</taxon>
        <taxon>Bifidobacterium</taxon>
    </lineage>
</organism>
<dbReference type="Proteomes" id="UP000029050">
    <property type="component" value="Unassembled WGS sequence"/>
</dbReference>
<dbReference type="InterPro" id="IPR013022">
    <property type="entry name" value="Xyl_isomerase-like_TIM-brl"/>
</dbReference>
<comment type="caution">
    <text evidence="3">The sequence shown here is derived from an EMBL/GenBank/DDBJ whole genome shotgun (WGS) entry which is preliminary data.</text>
</comment>
<protein>
    <submittedName>
        <fullName evidence="3">L-xylulose 5-phosphate 3-epimerase</fullName>
        <ecNumber evidence="3">5.1.3.22</ecNumber>
    </submittedName>
</protein>
<dbReference type="EMBL" id="JGZI01000002">
    <property type="protein sequence ID" value="KFI84292.1"/>
    <property type="molecule type" value="Genomic_DNA"/>
</dbReference>
<keyword evidence="1 3" id="KW-0413">Isomerase</keyword>
<dbReference type="STRING" id="218140.BPSY_0170"/>
<keyword evidence="4" id="KW-1185">Reference proteome</keyword>
<dbReference type="NCBIfam" id="NF009689">
    <property type="entry name" value="PRK13210.1"/>
    <property type="match status" value="1"/>
</dbReference>
<dbReference type="eggNOG" id="COG3623">
    <property type="taxonomic scope" value="Bacteria"/>
</dbReference>
<dbReference type="EC" id="5.1.3.22" evidence="3"/>
<dbReference type="SUPFAM" id="SSF51658">
    <property type="entry name" value="Xylose isomerase-like"/>
    <property type="match status" value="1"/>
</dbReference>
<gene>
    <name evidence="3" type="ORF">BPSY_0170</name>
</gene>
<evidence type="ECO:0000313" key="4">
    <source>
        <dbReference type="Proteomes" id="UP000029050"/>
    </source>
</evidence>
<dbReference type="GO" id="GO:0034015">
    <property type="term" value="F:L-ribulose-5-phosphate 3-epimerase activity"/>
    <property type="evidence" value="ECO:0007669"/>
    <property type="project" value="UniProtKB-EC"/>
</dbReference>
<dbReference type="GO" id="GO:0019852">
    <property type="term" value="P:L-ascorbic acid metabolic process"/>
    <property type="evidence" value="ECO:0007669"/>
    <property type="project" value="TreeGrafter"/>
</dbReference>
<dbReference type="Pfam" id="PF01261">
    <property type="entry name" value="AP_endonuc_2"/>
    <property type="match status" value="1"/>
</dbReference>
<name>A0A087CLZ2_9BIFI</name>
<evidence type="ECO:0000256" key="1">
    <source>
        <dbReference type="ARBA" id="ARBA00023235"/>
    </source>
</evidence>
<dbReference type="AlphaFoldDB" id="A0A087CLZ2"/>
<dbReference type="InterPro" id="IPR050417">
    <property type="entry name" value="Sugar_Epim/Isomerase"/>
</dbReference>
<proteinExistence type="predicted"/>
<evidence type="ECO:0000313" key="3">
    <source>
        <dbReference type="EMBL" id="KFI84292.1"/>
    </source>
</evidence>
<reference evidence="3 4" key="1">
    <citation type="submission" date="2014-03" db="EMBL/GenBank/DDBJ databases">
        <title>Genomics of Bifidobacteria.</title>
        <authorList>
            <person name="Ventura M."/>
            <person name="Milani C."/>
            <person name="Lugli G.A."/>
        </authorList>
    </citation>
    <scope>NUCLEOTIDE SEQUENCE [LARGE SCALE GENOMIC DNA]</scope>
    <source>
        <strain evidence="3 4">LMG 21775</strain>
    </source>
</reference>